<comment type="caution">
    <text evidence="8">The sequence shown here is derived from an EMBL/GenBank/DDBJ whole genome shotgun (WGS) entry which is preliminary data.</text>
</comment>
<feature type="domain" description="Pyridoxine 5'-phosphate oxidase dimerisation C-terminal" evidence="7">
    <location>
        <begin position="179"/>
        <end position="217"/>
    </location>
</feature>
<feature type="binding site" evidence="5">
    <location>
        <position position="200"/>
    </location>
    <ligand>
        <name>FMN</name>
        <dbReference type="ChEBI" id="CHEBI:58210"/>
    </ligand>
</feature>
<name>A0A919N7N6_9ACTN</name>
<feature type="binding site" evidence="5">
    <location>
        <position position="190"/>
    </location>
    <ligand>
        <name>FMN</name>
        <dbReference type="ChEBI" id="CHEBI:58210"/>
    </ligand>
</feature>
<dbReference type="InterPro" id="IPR011576">
    <property type="entry name" value="Pyridox_Oxase_N"/>
</dbReference>
<keyword evidence="4" id="KW-0560">Oxidoreductase</keyword>
<accession>A0A919N7N6</accession>
<evidence type="ECO:0000256" key="2">
    <source>
        <dbReference type="ARBA" id="ARBA00022630"/>
    </source>
</evidence>
<reference evidence="8" key="1">
    <citation type="submission" date="2021-01" db="EMBL/GenBank/DDBJ databases">
        <title>Whole genome shotgun sequence of Actinoplanes siamensis NBRC 109076.</title>
        <authorList>
            <person name="Komaki H."/>
            <person name="Tamura T."/>
        </authorList>
    </citation>
    <scope>NUCLEOTIDE SEQUENCE</scope>
    <source>
        <strain evidence="8">NBRC 109076</strain>
    </source>
</reference>
<dbReference type="PIRSF" id="PIRSF000190">
    <property type="entry name" value="Pyd_amn-ph_oxd"/>
    <property type="match status" value="1"/>
</dbReference>
<evidence type="ECO:0000259" key="7">
    <source>
        <dbReference type="Pfam" id="PF10590"/>
    </source>
</evidence>
<dbReference type="NCBIfam" id="NF004231">
    <property type="entry name" value="PRK05679.1"/>
    <property type="match status" value="1"/>
</dbReference>
<feature type="binding site" evidence="5">
    <location>
        <position position="110"/>
    </location>
    <ligand>
        <name>FMN</name>
        <dbReference type="ChEBI" id="CHEBI:58210"/>
    </ligand>
</feature>
<evidence type="ECO:0000256" key="3">
    <source>
        <dbReference type="ARBA" id="ARBA00022643"/>
    </source>
</evidence>
<dbReference type="GO" id="GO:0004733">
    <property type="term" value="F:pyridoxamine phosphate oxidase activity"/>
    <property type="evidence" value="ECO:0007669"/>
    <property type="project" value="InterPro"/>
</dbReference>
<protein>
    <submittedName>
        <fullName evidence="8">Pyridoxamine 5'-phosphate oxidase</fullName>
    </submittedName>
</protein>
<dbReference type="InterPro" id="IPR019576">
    <property type="entry name" value="Pyridoxamine_oxidase_dimer_C"/>
</dbReference>
<dbReference type="PANTHER" id="PTHR10851">
    <property type="entry name" value="PYRIDOXINE-5-PHOSPHATE OXIDASE"/>
    <property type="match status" value="1"/>
</dbReference>
<evidence type="ECO:0000259" key="6">
    <source>
        <dbReference type="Pfam" id="PF01243"/>
    </source>
</evidence>
<dbReference type="GO" id="GO:0008615">
    <property type="term" value="P:pyridoxine biosynthetic process"/>
    <property type="evidence" value="ECO:0007669"/>
    <property type="project" value="InterPro"/>
</dbReference>
<dbReference type="GO" id="GO:0010181">
    <property type="term" value="F:FMN binding"/>
    <property type="evidence" value="ECO:0007669"/>
    <property type="project" value="InterPro"/>
</dbReference>
<dbReference type="RefSeq" id="WP_203680723.1">
    <property type="nucleotide sequence ID" value="NZ_BOMW01000029.1"/>
</dbReference>
<gene>
    <name evidence="8" type="ORF">Asi03nite_33420</name>
</gene>
<dbReference type="EMBL" id="BOMW01000029">
    <property type="protein sequence ID" value="GIF05804.1"/>
    <property type="molecule type" value="Genomic_DNA"/>
</dbReference>
<dbReference type="PANTHER" id="PTHR10851:SF0">
    <property type="entry name" value="PYRIDOXINE-5'-PHOSPHATE OXIDASE"/>
    <property type="match status" value="1"/>
</dbReference>
<evidence type="ECO:0000256" key="5">
    <source>
        <dbReference type="PIRSR" id="PIRSR000190-2"/>
    </source>
</evidence>
<proteinExistence type="inferred from homology"/>
<dbReference type="AlphaFoldDB" id="A0A919N7N6"/>
<keyword evidence="3 5" id="KW-0288">FMN</keyword>
<dbReference type="InterPro" id="IPR000659">
    <property type="entry name" value="Pyridox_Oxase"/>
</dbReference>
<feature type="domain" description="Pyridoxamine 5'-phosphate oxidase N-terminal" evidence="6">
    <location>
        <begin position="40"/>
        <end position="138"/>
    </location>
</feature>
<evidence type="ECO:0000256" key="4">
    <source>
        <dbReference type="ARBA" id="ARBA00023002"/>
    </source>
</evidence>
<feature type="binding site" evidence="5">
    <location>
        <begin position="145"/>
        <end position="146"/>
    </location>
    <ligand>
        <name>FMN</name>
        <dbReference type="ChEBI" id="CHEBI:58210"/>
    </ligand>
</feature>
<evidence type="ECO:0000313" key="8">
    <source>
        <dbReference type="EMBL" id="GIF05804.1"/>
    </source>
</evidence>
<comment type="cofactor">
    <cofactor evidence="5">
        <name>FMN</name>
        <dbReference type="ChEBI" id="CHEBI:58210"/>
    </cofactor>
    <text evidence="5">Binds 1 FMN per subunit.</text>
</comment>
<feature type="binding site" evidence="5">
    <location>
        <position position="88"/>
    </location>
    <ligand>
        <name>FMN</name>
        <dbReference type="ChEBI" id="CHEBI:58210"/>
    </ligand>
</feature>
<dbReference type="Gene3D" id="2.30.110.10">
    <property type="entry name" value="Electron Transport, Fmn-binding Protein, Chain A"/>
    <property type="match status" value="1"/>
</dbReference>
<dbReference type="Pfam" id="PF01243">
    <property type="entry name" value="PNPOx_N"/>
    <property type="match status" value="1"/>
</dbReference>
<organism evidence="8 9">
    <name type="scientific">Actinoplanes siamensis</name>
    <dbReference type="NCBI Taxonomy" id="1223317"/>
    <lineage>
        <taxon>Bacteria</taxon>
        <taxon>Bacillati</taxon>
        <taxon>Actinomycetota</taxon>
        <taxon>Actinomycetes</taxon>
        <taxon>Micromonosporales</taxon>
        <taxon>Micromonosporaceae</taxon>
        <taxon>Actinoplanes</taxon>
    </lineage>
</organism>
<keyword evidence="9" id="KW-1185">Reference proteome</keyword>
<dbReference type="InterPro" id="IPR012349">
    <property type="entry name" value="Split_barrel_FMN-bd"/>
</dbReference>
<comment type="similarity">
    <text evidence="1">Belongs to the pyridoxamine 5'-phosphate oxidase family.</text>
</comment>
<evidence type="ECO:0000256" key="1">
    <source>
        <dbReference type="ARBA" id="ARBA00007301"/>
    </source>
</evidence>
<dbReference type="SUPFAM" id="SSF50475">
    <property type="entry name" value="FMN-binding split barrel"/>
    <property type="match status" value="1"/>
</dbReference>
<dbReference type="Proteomes" id="UP000629619">
    <property type="component" value="Unassembled WGS sequence"/>
</dbReference>
<keyword evidence="2" id="KW-0285">Flavoprotein</keyword>
<dbReference type="Pfam" id="PF10590">
    <property type="entry name" value="PNP_phzG_C"/>
    <property type="match status" value="1"/>
</dbReference>
<evidence type="ECO:0000313" key="9">
    <source>
        <dbReference type="Proteomes" id="UP000629619"/>
    </source>
</evidence>
<sequence length="217" mass="24229">MGNISWLLRTLPAMAGELPRFDLGRTPAEPRELFLRWFGEAVAAGVREPHVMSLSTVDQDGLPDVRVLLLRDLDERGWHFASDRTSAKGRQLGARPAAALGFYWREQGRQVRVRGTVIDLGPEAAAEDFLARSPLSRLAMLSSAQSDVVTDPQNEGPARAEAERLIAADPDFVPAAHAVYAVDPVGVEFWQGDPGRRHVRLRYRRTADSWLREQLWP</sequence>